<dbReference type="PANTHER" id="PTHR10629">
    <property type="entry name" value="CYTOSINE-SPECIFIC METHYLTRANSFERASE"/>
    <property type="match status" value="1"/>
</dbReference>
<keyword evidence="8" id="KW-1185">Reference proteome</keyword>
<comment type="caution">
    <text evidence="7">The sequence shown here is derived from an EMBL/GenBank/DDBJ whole genome shotgun (WGS) entry which is preliminary data.</text>
</comment>
<evidence type="ECO:0000256" key="3">
    <source>
        <dbReference type="ARBA" id="ARBA00022679"/>
    </source>
</evidence>
<proteinExistence type="predicted"/>
<protein>
    <recommendedName>
        <fullName evidence="1">DNA (cytosine-5-)-methyltransferase</fullName>
        <ecNumber evidence="1">2.1.1.37</ecNumber>
    </recommendedName>
</protein>
<reference evidence="8" key="1">
    <citation type="journal article" date="2019" name="Int. J. Syst. Evol. Microbiol.">
        <title>The Global Catalogue of Microorganisms (GCM) 10K type strain sequencing project: providing services to taxonomists for standard genome sequencing and annotation.</title>
        <authorList>
            <consortium name="The Broad Institute Genomics Platform"/>
            <consortium name="The Broad Institute Genome Sequencing Center for Infectious Disease"/>
            <person name="Wu L."/>
            <person name="Ma J."/>
        </authorList>
    </citation>
    <scope>NUCLEOTIDE SEQUENCE [LARGE SCALE GENOMIC DNA]</scope>
    <source>
        <strain evidence="8">JCM 18063</strain>
    </source>
</reference>
<accession>A0ABP8YNK0</accession>
<feature type="region of interest" description="Disordered" evidence="6">
    <location>
        <begin position="1"/>
        <end position="21"/>
    </location>
</feature>
<dbReference type="PROSITE" id="PS00095">
    <property type="entry name" value="C5_MTASE_2"/>
    <property type="match status" value="1"/>
</dbReference>
<name>A0ABP8YNK0_9MICO</name>
<dbReference type="InterPro" id="IPR031303">
    <property type="entry name" value="C5_meth_CS"/>
</dbReference>
<dbReference type="EC" id="2.1.1.37" evidence="1"/>
<dbReference type="PANTHER" id="PTHR10629:SF52">
    <property type="entry name" value="DNA (CYTOSINE-5)-METHYLTRANSFERASE 1"/>
    <property type="match status" value="1"/>
</dbReference>
<dbReference type="InterPro" id="IPR029063">
    <property type="entry name" value="SAM-dependent_MTases_sf"/>
</dbReference>
<evidence type="ECO:0000313" key="7">
    <source>
        <dbReference type="EMBL" id="GAA4734223.1"/>
    </source>
</evidence>
<keyword evidence="5" id="KW-0680">Restriction system</keyword>
<keyword evidence="2" id="KW-0489">Methyltransferase</keyword>
<organism evidence="7 8">
    <name type="scientific">Isoptericola chiayiensis</name>
    <dbReference type="NCBI Taxonomy" id="579446"/>
    <lineage>
        <taxon>Bacteria</taxon>
        <taxon>Bacillati</taxon>
        <taxon>Actinomycetota</taxon>
        <taxon>Actinomycetes</taxon>
        <taxon>Micrococcales</taxon>
        <taxon>Promicromonosporaceae</taxon>
        <taxon>Isoptericola</taxon>
    </lineage>
</organism>
<dbReference type="InterPro" id="IPR050390">
    <property type="entry name" value="C5-Methyltransferase"/>
</dbReference>
<sequence length="140" mass="15638">MTALTTDDPDVPSTSGRHRMDSFQVEVKDERVTRNAVLEYLSTPAWDRHNAGSGDVMGRLRRGAPSVTIRTEFFKPEKGRYLHPKEHRPITHYEAALLQGFPEDFLWCGSKTDIARRIGNAVPIPLGTAVAGAIHAYLRP</sequence>
<dbReference type="EMBL" id="BAABID010000015">
    <property type="protein sequence ID" value="GAA4734223.1"/>
    <property type="molecule type" value="Genomic_DNA"/>
</dbReference>
<evidence type="ECO:0000256" key="4">
    <source>
        <dbReference type="ARBA" id="ARBA00022691"/>
    </source>
</evidence>
<dbReference type="Proteomes" id="UP001500956">
    <property type="component" value="Unassembled WGS sequence"/>
</dbReference>
<dbReference type="Pfam" id="PF00145">
    <property type="entry name" value="DNA_methylase"/>
    <property type="match status" value="1"/>
</dbReference>
<keyword evidence="3" id="KW-0808">Transferase</keyword>
<dbReference type="Gene3D" id="3.90.120.10">
    <property type="entry name" value="DNA Methylase, subunit A, domain 2"/>
    <property type="match status" value="1"/>
</dbReference>
<keyword evidence="4" id="KW-0949">S-adenosyl-L-methionine</keyword>
<gene>
    <name evidence="7" type="ORF">GCM10023216_28550</name>
</gene>
<dbReference type="InterPro" id="IPR001525">
    <property type="entry name" value="C5_MeTfrase"/>
</dbReference>
<evidence type="ECO:0000256" key="6">
    <source>
        <dbReference type="SAM" id="MobiDB-lite"/>
    </source>
</evidence>
<evidence type="ECO:0000256" key="1">
    <source>
        <dbReference type="ARBA" id="ARBA00011975"/>
    </source>
</evidence>
<dbReference type="SUPFAM" id="SSF53335">
    <property type="entry name" value="S-adenosyl-L-methionine-dependent methyltransferases"/>
    <property type="match status" value="1"/>
</dbReference>
<evidence type="ECO:0000313" key="8">
    <source>
        <dbReference type="Proteomes" id="UP001500956"/>
    </source>
</evidence>
<evidence type="ECO:0000256" key="5">
    <source>
        <dbReference type="ARBA" id="ARBA00022747"/>
    </source>
</evidence>
<evidence type="ECO:0000256" key="2">
    <source>
        <dbReference type="ARBA" id="ARBA00022603"/>
    </source>
</evidence>